<keyword evidence="2" id="KW-1185">Reference proteome</keyword>
<organism evidence="1 2">
    <name type="scientific">Podospora bellae-mahoneyi</name>
    <dbReference type="NCBI Taxonomy" id="2093777"/>
    <lineage>
        <taxon>Eukaryota</taxon>
        <taxon>Fungi</taxon>
        <taxon>Dikarya</taxon>
        <taxon>Ascomycota</taxon>
        <taxon>Pezizomycotina</taxon>
        <taxon>Sordariomycetes</taxon>
        <taxon>Sordariomycetidae</taxon>
        <taxon>Sordariales</taxon>
        <taxon>Podosporaceae</taxon>
        <taxon>Podospora</taxon>
    </lineage>
</organism>
<protein>
    <recommendedName>
        <fullName evidence="3">Secreted protein</fullName>
    </recommendedName>
</protein>
<proteinExistence type="predicted"/>
<evidence type="ECO:0000313" key="1">
    <source>
        <dbReference type="EMBL" id="KAK4639224.1"/>
    </source>
</evidence>
<dbReference type="GeneID" id="87892562"/>
<evidence type="ECO:0008006" key="3">
    <source>
        <dbReference type="Google" id="ProtNLM"/>
    </source>
</evidence>
<name>A0ABR0F840_9PEZI</name>
<accession>A0ABR0F840</accession>
<dbReference type="RefSeq" id="XP_062728200.1">
    <property type="nucleotide sequence ID" value="XM_062873169.1"/>
</dbReference>
<comment type="caution">
    <text evidence="1">The sequence shown here is derived from an EMBL/GenBank/DDBJ whole genome shotgun (WGS) entry which is preliminary data.</text>
</comment>
<sequence length="115" mass="13336">MCSGCVWVTVRLVEWVAEERPPGYVIPVVGGTTESRFWAHGIILQAMLLRDLAFGHRKFKFHPTNQLVQFSKNSHEVQFFHIFGLQGFRRQVNVGRSMWWASNEEKQKRSMSTLG</sequence>
<reference evidence="1 2" key="1">
    <citation type="journal article" date="2023" name="bioRxiv">
        <title>High-quality genome assemblies of four members of thePodospora anserinaspecies complex.</title>
        <authorList>
            <person name="Ament-Velasquez S.L."/>
            <person name="Vogan A.A."/>
            <person name="Wallerman O."/>
            <person name="Hartmann F."/>
            <person name="Gautier V."/>
            <person name="Silar P."/>
            <person name="Giraud T."/>
            <person name="Johannesson H."/>
        </authorList>
    </citation>
    <scope>NUCLEOTIDE SEQUENCE [LARGE SCALE GENOMIC DNA]</scope>
    <source>
        <strain evidence="1 2">CBS 112042</strain>
    </source>
</reference>
<evidence type="ECO:0000313" key="2">
    <source>
        <dbReference type="Proteomes" id="UP001322138"/>
    </source>
</evidence>
<dbReference type="EMBL" id="JAFFGZ010000009">
    <property type="protein sequence ID" value="KAK4639224.1"/>
    <property type="molecule type" value="Genomic_DNA"/>
</dbReference>
<gene>
    <name evidence="1" type="ORF">QC761_0106040</name>
</gene>
<dbReference type="Proteomes" id="UP001322138">
    <property type="component" value="Unassembled WGS sequence"/>
</dbReference>